<reference evidence="4" key="2">
    <citation type="submission" date="2023-05" db="EMBL/GenBank/DDBJ databases">
        <authorList>
            <person name="Schelkunov M.I."/>
        </authorList>
    </citation>
    <scope>NUCLEOTIDE SEQUENCE</scope>
    <source>
        <strain evidence="4">Hsosn_3</strain>
        <tissue evidence="4">Leaf</tissue>
    </source>
</reference>
<dbReference type="InterPro" id="IPR003439">
    <property type="entry name" value="ABC_transporter-like_ATP-bd"/>
</dbReference>
<keyword evidence="2" id="KW-0067">ATP-binding</keyword>
<dbReference type="Gene3D" id="3.40.50.300">
    <property type="entry name" value="P-loop containing nucleotide triphosphate hydrolases"/>
    <property type="match status" value="2"/>
</dbReference>
<dbReference type="SMART" id="SM00382">
    <property type="entry name" value="AAA"/>
    <property type="match status" value="2"/>
</dbReference>
<dbReference type="PANTHER" id="PTHR19248">
    <property type="entry name" value="ATP-BINDING TRANSPORT PROTEIN-RELATED"/>
    <property type="match status" value="1"/>
</dbReference>
<sequence>MSVGVCGSVKLDLGDEQPIAPVKREVVAGEAEEEEDSCVRWGKICHGFCRCLANHELDDSNIVHYYSYTNFKLYGPIPVPKLNQVLGLVGASSIGRSIVLEILSGKVLPNLGREDNPPTCRQQVLDYFEKFNYPLYKYLTWMLQDEVKVCIKPEALYFVAREHQRGILGDILENKDERGVKAEICSDLGLNQLIGRKLFSLSAGELQRCAIGLTAVQNAQVYVFDEPTAHLDVKQRLKAAQVVRSLSTPNSYVMVADNDLSVLGYMSDVICFLYGLPASYGVVGLPLSVREGINMFLNGFAETGNKRFCEDSLISDVAKAFTGIAKELEPIARYRYPSMSIRRGRFKLQVKEGDFTDNQIIVILGENGTGKTTFIQMLAGLLKPHTVGGSCGKMPKFSVSYKPQTFELGYPSTVYECLNYHIYDACHDPHFISHVMEPLQIKDMMSAFVKNLTQEALHRLVLCMCLGKPADIYLIDEPSAFLYSDQVVVVSKVIERFIRHTKKTAFVVDHDIMLATHLADRVIVFEGRPSKQCTANTPHSLLTGMNLFLSHLDVSCRQDPLTSQLVINKPNSARDKEQKSRGHYYLDD</sequence>
<keyword evidence="1" id="KW-0547">Nucleotide-binding</keyword>
<accession>A0AAD8IS19</accession>
<evidence type="ECO:0000256" key="1">
    <source>
        <dbReference type="ARBA" id="ARBA00022741"/>
    </source>
</evidence>
<feature type="domain" description="ABC transporter" evidence="3">
    <location>
        <begin position="57"/>
        <end position="299"/>
    </location>
</feature>
<organism evidence="4 5">
    <name type="scientific">Heracleum sosnowskyi</name>
    <dbReference type="NCBI Taxonomy" id="360622"/>
    <lineage>
        <taxon>Eukaryota</taxon>
        <taxon>Viridiplantae</taxon>
        <taxon>Streptophyta</taxon>
        <taxon>Embryophyta</taxon>
        <taxon>Tracheophyta</taxon>
        <taxon>Spermatophyta</taxon>
        <taxon>Magnoliopsida</taxon>
        <taxon>eudicotyledons</taxon>
        <taxon>Gunneridae</taxon>
        <taxon>Pentapetalae</taxon>
        <taxon>asterids</taxon>
        <taxon>campanulids</taxon>
        <taxon>Apiales</taxon>
        <taxon>Apiaceae</taxon>
        <taxon>Apioideae</taxon>
        <taxon>apioid superclade</taxon>
        <taxon>Tordylieae</taxon>
        <taxon>Tordyliinae</taxon>
        <taxon>Heracleum</taxon>
    </lineage>
</organism>
<dbReference type="GO" id="GO:0016887">
    <property type="term" value="F:ATP hydrolysis activity"/>
    <property type="evidence" value="ECO:0007669"/>
    <property type="project" value="InterPro"/>
</dbReference>
<proteinExistence type="predicted"/>
<dbReference type="Proteomes" id="UP001237642">
    <property type="component" value="Unassembled WGS sequence"/>
</dbReference>
<dbReference type="EMBL" id="JAUIZM010000004">
    <property type="protein sequence ID" value="KAK1390800.1"/>
    <property type="molecule type" value="Genomic_DNA"/>
</dbReference>
<dbReference type="AlphaFoldDB" id="A0AAD8IS19"/>
<dbReference type="SUPFAM" id="SSF52540">
    <property type="entry name" value="P-loop containing nucleoside triphosphate hydrolases"/>
    <property type="match status" value="2"/>
</dbReference>
<evidence type="ECO:0000313" key="4">
    <source>
        <dbReference type="EMBL" id="KAK1390800.1"/>
    </source>
</evidence>
<feature type="domain" description="ABC transporter" evidence="3">
    <location>
        <begin position="326"/>
        <end position="552"/>
    </location>
</feature>
<dbReference type="InterPro" id="IPR003593">
    <property type="entry name" value="AAA+_ATPase"/>
</dbReference>
<evidence type="ECO:0000313" key="5">
    <source>
        <dbReference type="Proteomes" id="UP001237642"/>
    </source>
</evidence>
<dbReference type="InterPro" id="IPR013283">
    <property type="entry name" value="RLI1"/>
</dbReference>
<dbReference type="InterPro" id="IPR027417">
    <property type="entry name" value="P-loop_NTPase"/>
</dbReference>
<dbReference type="PROSITE" id="PS50893">
    <property type="entry name" value="ABC_TRANSPORTER_2"/>
    <property type="match status" value="2"/>
</dbReference>
<dbReference type="GO" id="GO:0005524">
    <property type="term" value="F:ATP binding"/>
    <property type="evidence" value="ECO:0007669"/>
    <property type="project" value="UniProtKB-KW"/>
</dbReference>
<name>A0AAD8IS19_9APIA</name>
<dbReference type="Pfam" id="PF00005">
    <property type="entry name" value="ABC_tran"/>
    <property type="match status" value="2"/>
</dbReference>
<evidence type="ECO:0000259" key="3">
    <source>
        <dbReference type="PROSITE" id="PS50893"/>
    </source>
</evidence>
<dbReference type="NCBIfam" id="NF009945">
    <property type="entry name" value="PRK13409.1"/>
    <property type="match status" value="1"/>
</dbReference>
<evidence type="ECO:0000256" key="2">
    <source>
        <dbReference type="ARBA" id="ARBA00022840"/>
    </source>
</evidence>
<keyword evidence="5" id="KW-1185">Reference proteome</keyword>
<reference evidence="4" key="1">
    <citation type="submission" date="2023-02" db="EMBL/GenBank/DDBJ databases">
        <title>Genome of toxic invasive species Heracleum sosnowskyi carries increased number of genes despite the absence of recent whole-genome duplications.</title>
        <authorList>
            <person name="Schelkunov M."/>
            <person name="Shtratnikova V."/>
            <person name="Makarenko M."/>
            <person name="Klepikova A."/>
            <person name="Omelchenko D."/>
            <person name="Novikova G."/>
            <person name="Obukhova E."/>
            <person name="Bogdanov V."/>
            <person name="Penin A."/>
            <person name="Logacheva M."/>
        </authorList>
    </citation>
    <scope>NUCLEOTIDE SEQUENCE</scope>
    <source>
        <strain evidence="4">Hsosn_3</strain>
        <tissue evidence="4">Leaf</tissue>
    </source>
</reference>
<protein>
    <submittedName>
        <fullName evidence="4">RNAse l inhibitor protein 2</fullName>
    </submittedName>
</protein>
<comment type="caution">
    <text evidence="4">The sequence shown here is derived from an EMBL/GenBank/DDBJ whole genome shotgun (WGS) entry which is preliminary data.</text>
</comment>
<gene>
    <name evidence="4" type="ORF">POM88_018978</name>
</gene>